<dbReference type="SMART" id="SM00066">
    <property type="entry name" value="GAL4"/>
    <property type="match status" value="1"/>
</dbReference>
<dbReference type="KEGG" id="amus:LMH87_001090"/>
<name>A0A9W8QIN7_AKAMU</name>
<dbReference type="GeneID" id="80888249"/>
<dbReference type="PANTHER" id="PTHR31001">
    <property type="entry name" value="UNCHARACTERIZED TRANSCRIPTIONAL REGULATORY PROTEIN"/>
    <property type="match status" value="1"/>
</dbReference>
<comment type="caution">
    <text evidence="7">The sequence shown here is derived from an EMBL/GenBank/DDBJ whole genome shotgun (WGS) entry which is preliminary data.</text>
</comment>
<dbReference type="InterPro" id="IPR050613">
    <property type="entry name" value="Sec_Metabolite_Reg"/>
</dbReference>
<evidence type="ECO:0000256" key="4">
    <source>
        <dbReference type="SAM" id="Coils"/>
    </source>
</evidence>
<evidence type="ECO:0000256" key="3">
    <source>
        <dbReference type="ARBA" id="ARBA00023242"/>
    </source>
</evidence>
<dbReference type="GO" id="GO:0008270">
    <property type="term" value="F:zinc ion binding"/>
    <property type="evidence" value="ECO:0007669"/>
    <property type="project" value="InterPro"/>
</dbReference>
<keyword evidence="2" id="KW-0479">Metal-binding</keyword>
<evidence type="ECO:0000256" key="5">
    <source>
        <dbReference type="SAM" id="MobiDB-lite"/>
    </source>
</evidence>
<dbReference type="PROSITE" id="PS50048">
    <property type="entry name" value="ZN2_CY6_FUNGAL_2"/>
    <property type="match status" value="1"/>
</dbReference>
<dbReference type="Proteomes" id="UP001144673">
    <property type="component" value="Chromosome 6"/>
</dbReference>
<dbReference type="SUPFAM" id="SSF57701">
    <property type="entry name" value="Zn2/Cys6 DNA-binding domain"/>
    <property type="match status" value="1"/>
</dbReference>
<dbReference type="InterPro" id="IPR036864">
    <property type="entry name" value="Zn2-C6_fun-type_DNA-bd_sf"/>
</dbReference>
<keyword evidence="3" id="KW-0539">Nucleus</keyword>
<dbReference type="EMBL" id="JAJHUN010000007">
    <property type="protein sequence ID" value="KAJ4155865.1"/>
    <property type="molecule type" value="Genomic_DNA"/>
</dbReference>
<dbReference type="CDD" id="cd00067">
    <property type="entry name" value="GAL4"/>
    <property type="match status" value="1"/>
</dbReference>
<dbReference type="PANTHER" id="PTHR31001:SF85">
    <property type="entry name" value="ZN(II)2CYS6 TRANSCRIPTION FACTOR (EUROFUNG)"/>
    <property type="match status" value="1"/>
</dbReference>
<dbReference type="GO" id="GO:0003677">
    <property type="term" value="F:DNA binding"/>
    <property type="evidence" value="ECO:0007669"/>
    <property type="project" value="InterPro"/>
</dbReference>
<dbReference type="GO" id="GO:0006351">
    <property type="term" value="P:DNA-templated transcription"/>
    <property type="evidence" value="ECO:0007669"/>
    <property type="project" value="InterPro"/>
</dbReference>
<evidence type="ECO:0000259" key="6">
    <source>
        <dbReference type="PROSITE" id="PS50048"/>
    </source>
</evidence>
<feature type="coiled-coil region" evidence="4">
    <location>
        <begin position="74"/>
        <end position="101"/>
    </location>
</feature>
<dbReference type="InterPro" id="IPR001138">
    <property type="entry name" value="Zn2Cys6_DnaBD"/>
</dbReference>
<evidence type="ECO:0000256" key="2">
    <source>
        <dbReference type="ARBA" id="ARBA00022723"/>
    </source>
</evidence>
<dbReference type="Pfam" id="PF00172">
    <property type="entry name" value="Zn_clus"/>
    <property type="match status" value="1"/>
</dbReference>
<dbReference type="GO" id="GO:0000981">
    <property type="term" value="F:DNA-binding transcription factor activity, RNA polymerase II-specific"/>
    <property type="evidence" value="ECO:0007669"/>
    <property type="project" value="InterPro"/>
</dbReference>
<accession>A0A9W8QIN7</accession>
<dbReference type="Gene3D" id="4.10.240.10">
    <property type="entry name" value="Zn(2)-C6 fungal-type DNA-binding domain"/>
    <property type="match status" value="1"/>
</dbReference>
<dbReference type="InterPro" id="IPR007219">
    <property type="entry name" value="XnlR_reg_dom"/>
</dbReference>
<sequence length="622" mass="69904">MSSTSSSSSSPAAWPVQPTPHALPPSVRNQARTLACEMCWRRKLKCDRDPPCSNCIKTGLSCTPRTTISEPKCRRRNEVESEDLRKRLARCEELLQEYTNRHCVDGLGSSDLSSTNAAEHGDQEYSADHSNLKTNFMVSPAVKFVQDNGVSRFMDSRLFGTLIEELQAVRALIETTHLKNVNVFAQGEFISNDLIDPLQMSSFFHSSVDKLLPEPIQIFTLWQTYLDRVNPLTKIIHVPTVQPLIMQAMADWAALSLPHQALLFSILAMAVVSLDETETVQLLGVAREKAIQDFNAGTKVALNRSNFIQNYDMVTIQALLIHLMSLDGRADRHYIWISNGVLVRIAQKLGYHRDGEQLNLTSFETEMRRRIFWQMLMHDSKSAALSGVSSQFSAIKWDTEKPSNLNDADLFPDSKAPVKARPGPTEMIFVTVTCHIYWLHKFAHEDNAVDFEAAIMGEDIEGENDSSIRHRAVLAKMRSRVIDLIGKLVHDYHRSLTYELHPELFDVSQDMYLTQGQLTLVAWRAREASHARDGWSLDTPAYIVQLRGIIPFEDGNPDTNSYPDTNTSIAAGYQISRSDALLQQLQLPLQTDMQVGPHVTSNTSVSSFDSDVFGSVLPSYYA</sequence>
<proteinExistence type="predicted"/>
<dbReference type="Pfam" id="PF04082">
    <property type="entry name" value="Fungal_trans"/>
    <property type="match status" value="1"/>
</dbReference>
<evidence type="ECO:0000313" key="7">
    <source>
        <dbReference type="EMBL" id="KAJ4155865.1"/>
    </source>
</evidence>
<organism evidence="7 8">
    <name type="scientific">Akanthomyces muscarius</name>
    <name type="common">Entomopathogenic fungus</name>
    <name type="synonym">Lecanicillium muscarium</name>
    <dbReference type="NCBI Taxonomy" id="2231603"/>
    <lineage>
        <taxon>Eukaryota</taxon>
        <taxon>Fungi</taxon>
        <taxon>Dikarya</taxon>
        <taxon>Ascomycota</taxon>
        <taxon>Pezizomycotina</taxon>
        <taxon>Sordariomycetes</taxon>
        <taxon>Hypocreomycetidae</taxon>
        <taxon>Hypocreales</taxon>
        <taxon>Cordycipitaceae</taxon>
        <taxon>Akanthomyces</taxon>
    </lineage>
</organism>
<evidence type="ECO:0000256" key="1">
    <source>
        <dbReference type="ARBA" id="ARBA00004123"/>
    </source>
</evidence>
<keyword evidence="4" id="KW-0175">Coiled coil</keyword>
<dbReference type="AlphaFoldDB" id="A0A9W8QIN7"/>
<feature type="region of interest" description="Disordered" evidence="5">
    <location>
        <begin position="1"/>
        <end position="26"/>
    </location>
</feature>
<dbReference type="PROSITE" id="PS00463">
    <property type="entry name" value="ZN2_CY6_FUNGAL_1"/>
    <property type="match status" value="1"/>
</dbReference>
<comment type="subcellular location">
    <subcellularLocation>
        <location evidence="1">Nucleus</location>
    </subcellularLocation>
</comment>
<gene>
    <name evidence="7" type="ORF">LMH87_001090</name>
</gene>
<protein>
    <recommendedName>
        <fullName evidence="6">Zn(2)-C6 fungal-type domain-containing protein</fullName>
    </recommendedName>
</protein>
<dbReference type="GO" id="GO:0005634">
    <property type="term" value="C:nucleus"/>
    <property type="evidence" value="ECO:0007669"/>
    <property type="project" value="UniProtKB-SubCell"/>
</dbReference>
<keyword evidence="8" id="KW-1185">Reference proteome</keyword>
<feature type="domain" description="Zn(2)-C6 fungal-type" evidence="6">
    <location>
        <begin position="35"/>
        <end position="63"/>
    </location>
</feature>
<dbReference type="RefSeq" id="XP_056055989.1">
    <property type="nucleotide sequence ID" value="XM_056199110.1"/>
</dbReference>
<feature type="compositionally biased region" description="Low complexity" evidence="5">
    <location>
        <begin position="1"/>
        <end position="10"/>
    </location>
</feature>
<evidence type="ECO:0000313" key="8">
    <source>
        <dbReference type="Proteomes" id="UP001144673"/>
    </source>
</evidence>
<reference evidence="7" key="1">
    <citation type="journal article" date="2023" name="Access Microbiol">
        <title>De-novo genome assembly for Akanthomyces muscarius, a biocontrol agent of insect agricultural pests.</title>
        <authorList>
            <person name="Erdos Z."/>
            <person name="Studholme D.J."/>
            <person name="Raymond B."/>
            <person name="Sharma M."/>
        </authorList>
    </citation>
    <scope>NUCLEOTIDE SEQUENCE</scope>
    <source>
        <strain evidence="7">Ve6</strain>
    </source>
</reference>
<dbReference type="SMART" id="SM00906">
    <property type="entry name" value="Fungal_trans"/>
    <property type="match status" value="1"/>
</dbReference>
<dbReference type="CDD" id="cd12148">
    <property type="entry name" value="fungal_TF_MHR"/>
    <property type="match status" value="1"/>
</dbReference>